<keyword evidence="2" id="KW-0175">Coiled coil</keyword>
<sequence>MPLTGENRLLVSLGLRRMRTEPNPGLRALFEIAGVSHREAEAYHLGFTIGPRINAGGRIAHALDGVRLFTTRNADAIRSLAQRLDRLNSERQQLTQTMLAEADQQLKDVSSDLLFVHADGWSEGVVGLVAGKISDRYYRPALAASVSGTTVKGSARSIPGFDITAAIERAAHILMRYGGHAQAAGFTLHRDNLEEFKSILLQSATEALTDELRERLLKVDAQISLADVTSDLVTQLARLEPFGMANPKPVFQLSGLRLTDCRTIGRDRDHLKCRVSDGTHELELLGFGKGDLFQDVSACDSIDVVGSLAENTWQGRTALQLHIKDIRNAQAS</sequence>
<feature type="domain" description="DHHA1" evidence="3">
    <location>
        <begin position="118"/>
        <end position="202"/>
    </location>
</feature>
<dbReference type="InterPro" id="IPR041122">
    <property type="entry name" value="RecJ_OB"/>
</dbReference>
<dbReference type="Proteomes" id="UP000070457">
    <property type="component" value="Unassembled WGS sequence"/>
</dbReference>
<dbReference type="AlphaFoldDB" id="A0A136LWG7"/>
<dbReference type="PANTHER" id="PTHR30255:SF2">
    <property type="entry name" value="SINGLE-STRANDED-DNA-SPECIFIC EXONUCLEASE RECJ"/>
    <property type="match status" value="1"/>
</dbReference>
<name>A0A136LWG7_9BACT</name>
<dbReference type="Gene3D" id="3.90.1640.30">
    <property type="match status" value="1"/>
</dbReference>
<evidence type="ECO:0000259" key="4">
    <source>
        <dbReference type="Pfam" id="PF17768"/>
    </source>
</evidence>
<dbReference type="InterPro" id="IPR003156">
    <property type="entry name" value="DHHA1_dom"/>
</dbReference>
<reference evidence="5 6" key="1">
    <citation type="submission" date="2015-02" db="EMBL/GenBank/DDBJ databases">
        <title>Improved understanding of the partial-nitritation anammox process through 23 genomes representing the majority of the microbial community.</title>
        <authorList>
            <person name="Speth D.R."/>
            <person name="In T Zandt M."/>
            <person name="Guerrero Cruz S."/>
            <person name="Jetten M.S."/>
            <person name="Dutilh B.E."/>
        </authorList>
    </citation>
    <scope>NUCLEOTIDE SEQUENCE [LARGE SCALE GENOMIC DNA]</scope>
    <source>
        <strain evidence="5">OLB20</strain>
    </source>
</reference>
<proteinExistence type="predicted"/>
<gene>
    <name evidence="5" type="primary">recJ_1</name>
    <name evidence="5" type="ORF">TR69_WS6001001260</name>
</gene>
<dbReference type="InterPro" id="IPR038763">
    <property type="entry name" value="DHH_sf"/>
</dbReference>
<keyword evidence="5" id="KW-0269">Exonuclease</keyword>
<dbReference type="STRING" id="1617426.TR69_WS6001001260"/>
<evidence type="ECO:0000259" key="3">
    <source>
        <dbReference type="Pfam" id="PF02272"/>
    </source>
</evidence>
<dbReference type="Gene3D" id="2.40.50.460">
    <property type="match status" value="1"/>
</dbReference>
<accession>A0A136LWG7</accession>
<dbReference type="PANTHER" id="PTHR30255">
    <property type="entry name" value="SINGLE-STRANDED-DNA-SPECIFIC EXONUCLEASE RECJ"/>
    <property type="match status" value="1"/>
</dbReference>
<dbReference type="Pfam" id="PF02272">
    <property type="entry name" value="DHHA1"/>
    <property type="match status" value="1"/>
</dbReference>
<dbReference type="Pfam" id="PF17768">
    <property type="entry name" value="RecJ_OB"/>
    <property type="match status" value="1"/>
</dbReference>
<dbReference type="EC" id="3.1.-.-" evidence="5"/>
<dbReference type="PATRIC" id="fig|1617426.3.peg.1247"/>
<evidence type="ECO:0000256" key="2">
    <source>
        <dbReference type="SAM" id="Coils"/>
    </source>
</evidence>
<dbReference type="SUPFAM" id="SSF64182">
    <property type="entry name" value="DHH phosphoesterases"/>
    <property type="match status" value="1"/>
</dbReference>
<evidence type="ECO:0000256" key="1">
    <source>
        <dbReference type="ARBA" id="ARBA00022801"/>
    </source>
</evidence>
<protein>
    <submittedName>
        <fullName evidence="5">Single-stranded-DNA-specific exonuclease RecJ</fullName>
        <ecNumber evidence="5">3.1.-.-</ecNumber>
    </submittedName>
</protein>
<feature type="coiled-coil region" evidence="2">
    <location>
        <begin position="77"/>
        <end position="104"/>
    </location>
</feature>
<comment type="caution">
    <text evidence="5">The sequence shown here is derived from an EMBL/GenBank/DDBJ whole genome shotgun (WGS) entry which is preliminary data.</text>
</comment>
<keyword evidence="5" id="KW-0540">Nuclease</keyword>
<evidence type="ECO:0000313" key="6">
    <source>
        <dbReference type="Proteomes" id="UP000070457"/>
    </source>
</evidence>
<dbReference type="EMBL" id="JYNZ01000005">
    <property type="protein sequence ID" value="KXK25972.1"/>
    <property type="molecule type" value="Genomic_DNA"/>
</dbReference>
<feature type="domain" description="RecJ OB" evidence="4">
    <location>
        <begin position="219"/>
        <end position="325"/>
    </location>
</feature>
<organism evidence="5 6">
    <name type="scientific">candidate division WS6 bacterium OLB20</name>
    <dbReference type="NCBI Taxonomy" id="1617426"/>
    <lineage>
        <taxon>Bacteria</taxon>
        <taxon>Candidatus Dojkabacteria</taxon>
    </lineage>
</organism>
<dbReference type="GO" id="GO:0003676">
    <property type="term" value="F:nucleic acid binding"/>
    <property type="evidence" value="ECO:0007669"/>
    <property type="project" value="InterPro"/>
</dbReference>
<dbReference type="GO" id="GO:0004527">
    <property type="term" value="F:exonuclease activity"/>
    <property type="evidence" value="ECO:0007669"/>
    <property type="project" value="UniProtKB-KW"/>
</dbReference>
<keyword evidence="1 5" id="KW-0378">Hydrolase</keyword>
<evidence type="ECO:0000313" key="5">
    <source>
        <dbReference type="EMBL" id="KXK25972.1"/>
    </source>
</evidence>
<dbReference type="InterPro" id="IPR051673">
    <property type="entry name" value="SSDNA_exonuclease_RecJ"/>
</dbReference>